<dbReference type="PANTHER" id="PTHR43280:SF32">
    <property type="entry name" value="TRANSCRIPTIONAL REGULATORY PROTEIN"/>
    <property type="match status" value="1"/>
</dbReference>
<keyword evidence="2" id="KW-0238">DNA-binding</keyword>
<dbReference type="AlphaFoldDB" id="A0A0G3M2Y2"/>
<dbReference type="EMBL" id="CP009928">
    <property type="protein sequence ID" value="AKK71392.1"/>
    <property type="molecule type" value="Genomic_DNA"/>
</dbReference>
<dbReference type="KEGG" id="cgn:OK18_00940"/>
<keyword evidence="1" id="KW-0805">Transcription regulation</keyword>
<keyword evidence="3" id="KW-0804">Transcription</keyword>
<organism evidence="5 6">
    <name type="scientific">Chryseobacterium gallinarum</name>
    <dbReference type="NCBI Taxonomy" id="1324352"/>
    <lineage>
        <taxon>Bacteria</taxon>
        <taxon>Pseudomonadati</taxon>
        <taxon>Bacteroidota</taxon>
        <taxon>Flavobacteriia</taxon>
        <taxon>Flavobacteriales</taxon>
        <taxon>Weeksellaceae</taxon>
        <taxon>Chryseobacterium group</taxon>
        <taxon>Chryseobacterium</taxon>
    </lineage>
</organism>
<evidence type="ECO:0000259" key="4">
    <source>
        <dbReference type="PROSITE" id="PS01124"/>
    </source>
</evidence>
<dbReference type="PROSITE" id="PS01124">
    <property type="entry name" value="HTH_ARAC_FAMILY_2"/>
    <property type="match status" value="1"/>
</dbReference>
<reference evidence="5 6" key="1">
    <citation type="submission" date="2014-11" db="EMBL/GenBank/DDBJ databases">
        <authorList>
            <person name="Park G.-S."/>
            <person name="Hong S.-J."/>
            <person name="Jung B.K."/>
            <person name="Khan A.R."/>
            <person name="Kwak Y."/>
            <person name="Shin J.-H."/>
        </authorList>
    </citation>
    <scope>NUCLEOTIDE SEQUENCE [LARGE SCALE GENOMIC DNA]</scope>
    <source>
        <strain evidence="5 6">DSM 27622</strain>
    </source>
</reference>
<dbReference type="InterPro" id="IPR009057">
    <property type="entry name" value="Homeodomain-like_sf"/>
</dbReference>
<sequence length="295" mass="34391">MKHTIPTYDLSDISRHRFHIKRIDQHTYYAENILMDKGIHRDSHYIFTFMESGHVKMMVDFNIIEAKNSTIFCVLPGQVHQGLLMDNVNGWFVAVKSDMVPDAVRSVFEEFLEEIRPLKVESAWVEKFNNAAAILHSFYTEEMLASKEGFSVIQSLLHTFIGMFAFIYSKENNSQAASENRSLQLTREFKIMVRQNYKTLKSPSDYAEMLAISRGYLTEAIREVTGKPAQHWIHQEILIEAKRLLAFTHLTVKEIAYELGYSDHTYFSRLFSKLEDQSPLAFRNANQNRYNQNKN</sequence>
<dbReference type="GO" id="GO:0003700">
    <property type="term" value="F:DNA-binding transcription factor activity"/>
    <property type="evidence" value="ECO:0007669"/>
    <property type="project" value="InterPro"/>
</dbReference>
<dbReference type="OrthoDB" id="1096411at2"/>
<gene>
    <name evidence="5" type="ORF">OK18_00940</name>
</gene>
<evidence type="ECO:0000256" key="3">
    <source>
        <dbReference type="ARBA" id="ARBA00023163"/>
    </source>
</evidence>
<accession>A0A0G3M2Y2</accession>
<proteinExistence type="predicted"/>
<evidence type="ECO:0000256" key="1">
    <source>
        <dbReference type="ARBA" id="ARBA00023015"/>
    </source>
</evidence>
<dbReference type="PATRIC" id="fig|1324352.5.peg.205"/>
<evidence type="ECO:0000313" key="5">
    <source>
        <dbReference type="EMBL" id="AKK71392.1"/>
    </source>
</evidence>
<evidence type="ECO:0000313" key="6">
    <source>
        <dbReference type="Proteomes" id="UP000035213"/>
    </source>
</evidence>
<dbReference type="SUPFAM" id="SSF46689">
    <property type="entry name" value="Homeodomain-like"/>
    <property type="match status" value="1"/>
</dbReference>
<dbReference type="SMART" id="SM00342">
    <property type="entry name" value="HTH_ARAC"/>
    <property type="match status" value="1"/>
</dbReference>
<dbReference type="Proteomes" id="UP000035213">
    <property type="component" value="Chromosome"/>
</dbReference>
<dbReference type="STRING" id="1324352.OK18_00940"/>
<dbReference type="InterPro" id="IPR018060">
    <property type="entry name" value="HTH_AraC"/>
</dbReference>
<protein>
    <submittedName>
        <fullName evidence="5">AraC family transcriptional regulator</fullName>
    </submittedName>
</protein>
<dbReference type="PANTHER" id="PTHR43280">
    <property type="entry name" value="ARAC-FAMILY TRANSCRIPTIONAL REGULATOR"/>
    <property type="match status" value="1"/>
</dbReference>
<name>A0A0G3M2Y2_CHRGL</name>
<dbReference type="Pfam" id="PF12833">
    <property type="entry name" value="HTH_18"/>
    <property type="match status" value="1"/>
</dbReference>
<evidence type="ECO:0000256" key="2">
    <source>
        <dbReference type="ARBA" id="ARBA00023125"/>
    </source>
</evidence>
<dbReference type="RefSeq" id="WP_050020189.1">
    <property type="nucleotide sequence ID" value="NZ_CP009928.1"/>
</dbReference>
<dbReference type="Gene3D" id="1.10.10.60">
    <property type="entry name" value="Homeodomain-like"/>
    <property type="match status" value="1"/>
</dbReference>
<feature type="domain" description="HTH araC/xylS-type" evidence="4">
    <location>
        <begin position="187"/>
        <end position="285"/>
    </location>
</feature>
<dbReference type="GO" id="GO:0043565">
    <property type="term" value="F:sequence-specific DNA binding"/>
    <property type="evidence" value="ECO:0007669"/>
    <property type="project" value="InterPro"/>
</dbReference>